<dbReference type="RefSeq" id="WP_253761832.1">
    <property type="nucleotide sequence ID" value="NZ_JAMZDZ010000001.1"/>
</dbReference>
<dbReference type="EMBL" id="JBHSAY010000015">
    <property type="protein sequence ID" value="MFC4133968.1"/>
    <property type="molecule type" value="Genomic_DNA"/>
</dbReference>
<feature type="region of interest" description="Disordered" evidence="1">
    <location>
        <begin position="1"/>
        <end position="28"/>
    </location>
</feature>
<protein>
    <submittedName>
        <fullName evidence="2">Uncharacterized protein</fullName>
    </submittedName>
</protein>
<gene>
    <name evidence="2" type="ORF">ACFOZ4_25435</name>
</gene>
<evidence type="ECO:0000313" key="2">
    <source>
        <dbReference type="EMBL" id="MFC4133968.1"/>
    </source>
</evidence>
<comment type="caution">
    <text evidence="2">The sequence shown here is derived from an EMBL/GenBank/DDBJ whole genome shotgun (WGS) entry which is preliminary data.</text>
</comment>
<feature type="compositionally biased region" description="Low complexity" evidence="1">
    <location>
        <begin position="1"/>
        <end position="23"/>
    </location>
</feature>
<name>A0ABV8LUE3_9ACTN</name>
<dbReference type="Proteomes" id="UP001595816">
    <property type="component" value="Unassembled WGS sequence"/>
</dbReference>
<keyword evidence="3" id="KW-1185">Reference proteome</keyword>
<accession>A0ABV8LUE3</accession>
<evidence type="ECO:0000313" key="3">
    <source>
        <dbReference type="Proteomes" id="UP001595816"/>
    </source>
</evidence>
<reference evidence="3" key="1">
    <citation type="journal article" date="2019" name="Int. J. Syst. Evol. Microbiol.">
        <title>The Global Catalogue of Microorganisms (GCM) 10K type strain sequencing project: providing services to taxonomists for standard genome sequencing and annotation.</title>
        <authorList>
            <consortium name="The Broad Institute Genomics Platform"/>
            <consortium name="The Broad Institute Genome Sequencing Center for Infectious Disease"/>
            <person name="Wu L."/>
            <person name="Ma J."/>
        </authorList>
    </citation>
    <scope>NUCLEOTIDE SEQUENCE [LARGE SCALE GENOMIC DNA]</scope>
    <source>
        <strain evidence="3">CGMCC 4.7289</strain>
    </source>
</reference>
<sequence length="144" mass="14943">MAGSSTADASAAGTSAAGPSGDPQKQQAIADWFTHGGDKRLTALQNDFEAIAKAATATDLPAVKAGCSTLKSDVDAAQAYAPLPDAQAQKFWAASLDLYEKAALDCVAGAEKADSRLLLKSNDEMTQGSRELSRATARVQEILR</sequence>
<evidence type="ECO:0000256" key="1">
    <source>
        <dbReference type="SAM" id="MobiDB-lite"/>
    </source>
</evidence>
<organism evidence="2 3">
    <name type="scientific">Hamadaea flava</name>
    <dbReference type="NCBI Taxonomy" id="1742688"/>
    <lineage>
        <taxon>Bacteria</taxon>
        <taxon>Bacillati</taxon>
        <taxon>Actinomycetota</taxon>
        <taxon>Actinomycetes</taxon>
        <taxon>Micromonosporales</taxon>
        <taxon>Micromonosporaceae</taxon>
        <taxon>Hamadaea</taxon>
    </lineage>
</organism>
<proteinExistence type="predicted"/>